<accession>A0ABT1BFK1</accession>
<dbReference type="Proteomes" id="UP001139290">
    <property type="component" value="Unassembled WGS sequence"/>
</dbReference>
<protein>
    <submittedName>
        <fullName evidence="2">EAL domain-containing protein</fullName>
    </submittedName>
</protein>
<dbReference type="EMBL" id="JAJJVQ010000023">
    <property type="protein sequence ID" value="MCO5784644.1"/>
    <property type="molecule type" value="Genomic_DNA"/>
</dbReference>
<evidence type="ECO:0000313" key="2">
    <source>
        <dbReference type="EMBL" id="MCO5784644.1"/>
    </source>
</evidence>
<feature type="domain" description="EAL" evidence="1">
    <location>
        <begin position="93"/>
        <end position="241"/>
    </location>
</feature>
<name>A0ABT1BFK1_9ENTR</name>
<dbReference type="InterPro" id="IPR035919">
    <property type="entry name" value="EAL_sf"/>
</dbReference>
<evidence type="ECO:0000313" key="3">
    <source>
        <dbReference type="Proteomes" id="UP001139290"/>
    </source>
</evidence>
<dbReference type="Pfam" id="PF00563">
    <property type="entry name" value="EAL"/>
    <property type="match status" value="1"/>
</dbReference>
<evidence type="ECO:0000259" key="1">
    <source>
        <dbReference type="Pfam" id="PF00563"/>
    </source>
</evidence>
<gene>
    <name evidence="2" type="ORF">LOD26_25615</name>
</gene>
<dbReference type="Gene3D" id="3.20.20.450">
    <property type="entry name" value="EAL domain"/>
    <property type="match status" value="1"/>
</dbReference>
<sequence>MNHFLYLNNEIFKAIHLPEAVTVPGETHLAVFSFYGMKAEPLVDLHTGLVTGHEFLSMLPVGVCSETFFRYQSGTSLAELFLLQLMLSEGLTAGLRFFNLPVRVLLNSPMCDVLSAQPLTDVVVEIQDPEILPTFTPLQCDHLRKNLDGFRRAGARIYVDDVTPSLMQSLAGMSLQLSGLKVSRQEFQPLCTSPRALSTLNVSPHVHSPDEFRFVAEGIETPEQRLLAILAGYTHGQGWLWPAKIWQFAGATA</sequence>
<dbReference type="InterPro" id="IPR001633">
    <property type="entry name" value="EAL_dom"/>
</dbReference>
<dbReference type="SUPFAM" id="SSF141868">
    <property type="entry name" value="EAL domain-like"/>
    <property type="match status" value="1"/>
</dbReference>
<keyword evidence="3" id="KW-1185">Reference proteome</keyword>
<reference evidence="2" key="1">
    <citation type="submission" date="2021-11" db="EMBL/GenBank/DDBJ databases">
        <title>Citrobacter meridianamericanus sp. nov. isolated from soil.</title>
        <authorList>
            <person name="Furlan J.P.R."/>
            <person name="Stehling E.G."/>
        </authorList>
    </citation>
    <scope>NUCLEOTIDE SEQUENCE</scope>
    <source>
        <strain evidence="2">BR102</strain>
    </source>
</reference>
<organism evidence="2 3">
    <name type="scientific">Citrobacter meridianamericanus</name>
    <dbReference type="NCBI Taxonomy" id="2894201"/>
    <lineage>
        <taxon>Bacteria</taxon>
        <taxon>Pseudomonadati</taxon>
        <taxon>Pseudomonadota</taxon>
        <taxon>Gammaproteobacteria</taxon>
        <taxon>Enterobacterales</taxon>
        <taxon>Enterobacteriaceae</taxon>
        <taxon>Citrobacter</taxon>
    </lineage>
</organism>
<comment type="caution">
    <text evidence="2">The sequence shown here is derived from an EMBL/GenBank/DDBJ whole genome shotgun (WGS) entry which is preliminary data.</text>
</comment>
<proteinExistence type="predicted"/>
<dbReference type="RefSeq" id="WP_252839161.1">
    <property type="nucleotide sequence ID" value="NZ_JAJJVQ010000023.1"/>
</dbReference>